<organism evidence="1 2">
    <name type="scientific">Lachnoanaerobaculum saburreum</name>
    <dbReference type="NCBI Taxonomy" id="467210"/>
    <lineage>
        <taxon>Bacteria</taxon>
        <taxon>Bacillati</taxon>
        <taxon>Bacillota</taxon>
        <taxon>Clostridia</taxon>
        <taxon>Lachnospirales</taxon>
        <taxon>Lachnospiraceae</taxon>
        <taxon>Lachnoanaerobaculum</taxon>
    </lineage>
</organism>
<dbReference type="STRING" id="467210.HMPREF1866_00585"/>
<evidence type="ECO:0000313" key="2">
    <source>
        <dbReference type="Proteomes" id="UP000070394"/>
    </source>
</evidence>
<comment type="caution">
    <text evidence="1">The sequence shown here is derived from an EMBL/GenBank/DDBJ whole genome shotgun (WGS) entry which is preliminary data.</text>
</comment>
<accession>A0A133ZYC8</accession>
<dbReference type="PATRIC" id="fig|467210.3.peg.578"/>
<gene>
    <name evidence="1" type="ORF">HMPREF1866_00585</name>
</gene>
<sequence length="205" mass="24219">MVKEMKKELDYFNVDGKYGWDQNDFKDLWMNKGGCACVTACDSFIYMRKYMGKDKLYPYDIDRITSLDYIDFSNSVKPYLRPRITGIDRLEIYVDGVSEFLEDMDEHSITLSEFSGDNSLEDAKNAVKSQIDKGLLVPMLVLMHKNPRYRDFSWHWFLLTGYDEEVDKFLVKVVSYGSYRWFDLEELWNTGYRRKGGLILFNKNA</sequence>
<proteinExistence type="predicted"/>
<keyword evidence="2" id="KW-1185">Reference proteome</keyword>
<evidence type="ECO:0000313" key="1">
    <source>
        <dbReference type="EMBL" id="KXB60400.1"/>
    </source>
</evidence>
<reference evidence="2" key="1">
    <citation type="submission" date="2016-01" db="EMBL/GenBank/DDBJ databases">
        <authorList>
            <person name="Mitreva M."/>
            <person name="Pepin K.H."/>
            <person name="Mihindukulasuriya K.A."/>
            <person name="Fulton R."/>
            <person name="Fronick C."/>
            <person name="O'Laughlin M."/>
            <person name="Miner T."/>
            <person name="Herter B."/>
            <person name="Rosa B.A."/>
            <person name="Cordes M."/>
            <person name="Tomlinson C."/>
            <person name="Wollam A."/>
            <person name="Palsikar V.B."/>
            <person name="Mardis E.R."/>
            <person name="Wilson R.K."/>
        </authorList>
    </citation>
    <scope>NUCLEOTIDE SEQUENCE [LARGE SCALE GENOMIC DNA]</scope>
    <source>
        <strain evidence="2">DNF00896</strain>
    </source>
</reference>
<dbReference type="Proteomes" id="UP000070394">
    <property type="component" value="Unassembled WGS sequence"/>
</dbReference>
<name>A0A133ZYC8_9FIRM</name>
<evidence type="ECO:0008006" key="3">
    <source>
        <dbReference type="Google" id="ProtNLM"/>
    </source>
</evidence>
<dbReference type="EMBL" id="LSDA01000014">
    <property type="protein sequence ID" value="KXB60400.1"/>
    <property type="molecule type" value="Genomic_DNA"/>
</dbReference>
<dbReference type="AlphaFoldDB" id="A0A133ZYC8"/>
<protein>
    <recommendedName>
        <fullName evidence="3">Peptidase C39-like domain-containing protein</fullName>
    </recommendedName>
</protein>